<organism evidence="3 4">
    <name type="scientific">Rhodofomes roseus</name>
    <dbReference type="NCBI Taxonomy" id="34475"/>
    <lineage>
        <taxon>Eukaryota</taxon>
        <taxon>Fungi</taxon>
        <taxon>Dikarya</taxon>
        <taxon>Basidiomycota</taxon>
        <taxon>Agaricomycotina</taxon>
        <taxon>Agaricomycetes</taxon>
        <taxon>Polyporales</taxon>
        <taxon>Rhodofomes</taxon>
    </lineage>
</organism>
<feature type="region of interest" description="Disordered" evidence="1">
    <location>
        <begin position="1"/>
        <end position="281"/>
    </location>
</feature>
<evidence type="ECO:0000259" key="2">
    <source>
        <dbReference type="Pfam" id="PF20149"/>
    </source>
</evidence>
<comment type="caution">
    <text evidence="3">The sequence shown here is derived from an EMBL/GenBank/DDBJ whole genome shotgun (WGS) entry which is preliminary data.</text>
</comment>
<proteinExistence type="predicted"/>
<evidence type="ECO:0000313" key="3">
    <source>
        <dbReference type="EMBL" id="KAH9839786.1"/>
    </source>
</evidence>
<dbReference type="Proteomes" id="UP000814176">
    <property type="component" value="Unassembled WGS sequence"/>
</dbReference>
<feature type="compositionally biased region" description="Polar residues" evidence="1">
    <location>
        <begin position="63"/>
        <end position="80"/>
    </location>
</feature>
<dbReference type="RefSeq" id="XP_047781436.1">
    <property type="nucleotide sequence ID" value="XM_047927143.1"/>
</dbReference>
<dbReference type="EMBL" id="JADCUA010000005">
    <property type="protein sequence ID" value="KAH9839786.1"/>
    <property type="molecule type" value="Genomic_DNA"/>
</dbReference>
<feature type="compositionally biased region" description="Low complexity" evidence="1">
    <location>
        <begin position="100"/>
        <end position="133"/>
    </location>
</feature>
<dbReference type="InterPro" id="IPR045341">
    <property type="entry name" value="DUF6532"/>
</dbReference>
<accession>A0ABQ8KN83</accession>
<feature type="compositionally biased region" description="Acidic residues" evidence="1">
    <location>
        <begin position="180"/>
        <end position="267"/>
    </location>
</feature>
<evidence type="ECO:0000313" key="4">
    <source>
        <dbReference type="Proteomes" id="UP000814176"/>
    </source>
</evidence>
<sequence length="541" mass="61055">MSLSRQPSISNSQPKKRNRRPTEKQRQLDETQKASDADRAKKRSAGQDGSDSQAAKRVRRAATDTQTFTSRTVTSSTPKQARTLDLNVMKRTTKVPQLSRPVAASQQARPQRSAATSTPVRLQRPAASPAPLARRQESGMSTSLVRQSRLRIDTSSDEEEFNREEFNEEQYGRQERNEEQLDQEEFGEEERFEMELDQEAPNEEYDQEEEVGPQAGYDDDSDMRDGNDEAQADDQGFDEEGDEDGDKPDGDEDGDEEGDEDGDEDDIPFPVPIVANSGRPRAKDYDKDVQAILDIANQLFRCRVSTINAFPGPDQEVQWAQLSWGEACRQLNYRYAASPRIIKIITALESLYGFKNSSSAKAIRENRELAENLKRESAFVYEEPALGQNNYDARKGMYRSPIIQKAVNAMWFANKNDEGVRYRKFFDPFSLETLALVLTAVQCGIDEWGGGARTTISFNVNDYHSVYDTHKANLKAFDRLCDDAHEVLLDIRQELHTEARFHSGAEAIDTTRKLNTIPRDALTSALRQALDAKAQARNGDE</sequence>
<dbReference type="GeneID" id="72007875"/>
<keyword evidence="4" id="KW-1185">Reference proteome</keyword>
<feature type="compositionally biased region" description="Acidic residues" evidence="1">
    <location>
        <begin position="155"/>
        <end position="168"/>
    </location>
</feature>
<evidence type="ECO:0000256" key="1">
    <source>
        <dbReference type="SAM" id="MobiDB-lite"/>
    </source>
</evidence>
<dbReference type="Pfam" id="PF20149">
    <property type="entry name" value="DUF6532"/>
    <property type="match status" value="1"/>
</dbReference>
<feature type="compositionally biased region" description="Basic and acidic residues" evidence="1">
    <location>
        <begin position="170"/>
        <end position="179"/>
    </location>
</feature>
<protein>
    <recommendedName>
        <fullName evidence="2">DUF6532 domain-containing protein</fullName>
    </recommendedName>
</protein>
<gene>
    <name evidence="3" type="ORF">C8Q71DRAFT_855096</name>
</gene>
<name>A0ABQ8KN83_9APHY</name>
<feature type="compositionally biased region" description="Basic and acidic residues" evidence="1">
    <location>
        <begin position="20"/>
        <end position="39"/>
    </location>
</feature>
<reference evidence="3 4" key="1">
    <citation type="journal article" date="2021" name="Environ. Microbiol.">
        <title>Gene family expansions and transcriptome signatures uncover fungal adaptations to wood decay.</title>
        <authorList>
            <person name="Hage H."/>
            <person name="Miyauchi S."/>
            <person name="Viragh M."/>
            <person name="Drula E."/>
            <person name="Min B."/>
            <person name="Chaduli D."/>
            <person name="Navarro D."/>
            <person name="Favel A."/>
            <person name="Norest M."/>
            <person name="Lesage-Meessen L."/>
            <person name="Balint B."/>
            <person name="Merenyi Z."/>
            <person name="de Eugenio L."/>
            <person name="Morin E."/>
            <person name="Martinez A.T."/>
            <person name="Baldrian P."/>
            <person name="Stursova M."/>
            <person name="Martinez M.J."/>
            <person name="Novotny C."/>
            <person name="Magnuson J.K."/>
            <person name="Spatafora J.W."/>
            <person name="Maurice S."/>
            <person name="Pangilinan J."/>
            <person name="Andreopoulos W."/>
            <person name="LaButti K."/>
            <person name="Hundley H."/>
            <person name="Na H."/>
            <person name="Kuo A."/>
            <person name="Barry K."/>
            <person name="Lipzen A."/>
            <person name="Henrissat B."/>
            <person name="Riley R."/>
            <person name="Ahrendt S."/>
            <person name="Nagy L.G."/>
            <person name="Grigoriev I.V."/>
            <person name="Martin F."/>
            <person name="Rosso M.N."/>
        </authorList>
    </citation>
    <scope>NUCLEOTIDE SEQUENCE [LARGE SCALE GENOMIC DNA]</scope>
    <source>
        <strain evidence="3 4">CIRM-BRFM 1785</strain>
    </source>
</reference>
<feature type="compositionally biased region" description="Polar residues" evidence="1">
    <location>
        <begin position="1"/>
        <end position="13"/>
    </location>
</feature>
<feature type="domain" description="DUF6532" evidence="2">
    <location>
        <begin position="296"/>
        <end position="477"/>
    </location>
</feature>